<evidence type="ECO:0000256" key="1">
    <source>
        <dbReference type="SAM" id="MobiDB-lite"/>
    </source>
</evidence>
<evidence type="ECO:0000313" key="3">
    <source>
        <dbReference type="Proteomes" id="UP001152798"/>
    </source>
</evidence>
<dbReference type="OrthoDB" id="10542468at2759"/>
<proteinExistence type="predicted"/>
<feature type="region of interest" description="Disordered" evidence="1">
    <location>
        <begin position="1"/>
        <end position="26"/>
    </location>
</feature>
<organism evidence="2 3">
    <name type="scientific">Nezara viridula</name>
    <name type="common">Southern green stink bug</name>
    <name type="synonym">Cimex viridulus</name>
    <dbReference type="NCBI Taxonomy" id="85310"/>
    <lineage>
        <taxon>Eukaryota</taxon>
        <taxon>Metazoa</taxon>
        <taxon>Ecdysozoa</taxon>
        <taxon>Arthropoda</taxon>
        <taxon>Hexapoda</taxon>
        <taxon>Insecta</taxon>
        <taxon>Pterygota</taxon>
        <taxon>Neoptera</taxon>
        <taxon>Paraneoptera</taxon>
        <taxon>Hemiptera</taxon>
        <taxon>Heteroptera</taxon>
        <taxon>Panheteroptera</taxon>
        <taxon>Pentatomomorpha</taxon>
        <taxon>Pentatomoidea</taxon>
        <taxon>Pentatomidae</taxon>
        <taxon>Pentatominae</taxon>
        <taxon>Nezara</taxon>
    </lineage>
</organism>
<evidence type="ECO:0000313" key="2">
    <source>
        <dbReference type="EMBL" id="CAH1390470.1"/>
    </source>
</evidence>
<protein>
    <submittedName>
        <fullName evidence="2">Uncharacterized protein</fullName>
    </submittedName>
</protein>
<dbReference type="EMBL" id="OV725077">
    <property type="protein sequence ID" value="CAH1390470.1"/>
    <property type="molecule type" value="Genomic_DNA"/>
</dbReference>
<feature type="compositionally biased region" description="Basic and acidic residues" evidence="1">
    <location>
        <begin position="17"/>
        <end position="26"/>
    </location>
</feature>
<name>A0A9P0E410_NEZVI</name>
<sequence>MIENDRQEWFPKTGTIKSREGTPKISDHEMIQAPAGSDKGHIYYGDKTPCTRGNNLSDRLETTWYRYGQCNNNLNIIYRLYTLRYDSMFSPTPRVSFL</sequence>
<gene>
    <name evidence="2" type="ORF">NEZAVI_LOCUS1670</name>
</gene>
<dbReference type="AlphaFoldDB" id="A0A9P0E410"/>
<dbReference type="Proteomes" id="UP001152798">
    <property type="component" value="Chromosome 1"/>
</dbReference>
<accession>A0A9P0E410</accession>
<reference evidence="2" key="1">
    <citation type="submission" date="2022-01" db="EMBL/GenBank/DDBJ databases">
        <authorList>
            <person name="King R."/>
        </authorList>
    </citation>
    <scope>NUCLEOTIDE SEQUENCE</scope>
</reference>
<keyword evidence="3" id="KW-1185">Reference proteome</keyword>